<keyword evidence="1" id="KW-0547">Nucleotide-binding</keyword>
<sequence>MNHLQADSIRKSYGDKLILSDIFLSCNQGETVGLIGRNGSGKSTLLKIIFGIENAENKYVKVNKKMIRNLGDSRNLINYLPQNNFLPTELKVLTIIKLFLQSQRREFLLNNEHVKPLLDRKFQNLSGGEKRILEILLLIYSEAKFILLDEPFEGVSPLVRDYILKIVNEEKSNKGFIITDHDYENVLKISDKILFLSNGNLKEIRNEKDLQEYGYLTSSTYTN</sequence>
<reference evidence="5" key="1">
    <citation type="submission" date="2023-07" db="EMBL/GenBank/DDBJ databases">
        <title>Christiangramia sp. SM2212., a novel bacterium of the family Flavobacteriaceae isolated from the sea sediment.</title>
        <authorList>
            <person name="Wang J."/>
            <person name="Zhang X."/>
        </authorList>
    </citation>
    <scope>NUCLEOTIDE SEQUENCE [LARGE SCALE GENOMIC DNA]</scope>
    <source>
        <strain evidence="5">SM2212</strain>
    </source>
</reference>
<feature type="domain" description="ABC transporter" evidence="3">
    <location>
        <begin position="4"/>
        <end position="223"/>
    </location>
</feature>
<evidence type="ECO:0000313" key="4">
    <source>
        <dbReference type="EMBL" id="MDR5589922.1"/>
    </source>
</evidence>
<keyword evidence="5" id="KW-1185">Reference proteome</keyword>
<dbReference type="GO" id="GO:0005524">
    <property type="term" value="F:ATP binding"/>
    <property type="evidence" value="ECO:0007669"/>
    <property type="project" value="UniProtKB-KW"/>
</dbReference>
<dbReference type="RefSeq" id="WP_309560809.1">
    <property type="nucleotide sequence ID" value="NZ_JAVJIU010000002.1"/>
</dbReference>
<dbReference type="Pfam" id="PF00005">
    <property type="entry name" value="ABC_tran"/>
    <property type="match status" value="1"/>
</dbReference>
<dbReference type="InterPro" id="IPR003593">
    <property type="entry name" value="AAA+_ATPase"/>
</dbReference>
<dbReference type="InterPro" id="IPR003439">
    <property type="entry name" value="ABC_transporter-like_ATP-bd"/>
</dbReference>
<dbReference type="Proteomes" id="UP001257234">
    <property type="component" value="Unassembled WGS sequence"/>
</dbReference>
<accession>A0ABU1EPG5</accession>
<dbReference type="SUPFAM" id="SSF52540">
    <property type="entry name" value="P-loop containing nucleoside triphosphate hydrolases"/>
    <property type="match status" value="1"/>
</dbReference>
<organism evidence="4 5">
    <name type="scientific">Christiangramia sediminicola</name>
    <dbReference type="NCBI Taxonomy" id="3073267"/>
    <lineage>
        <taxon>Bacteria</taxon>
        <taxon>Pseudomonadati</taxon>
        <taxon>Bacteroidota</taxon>
        <taxon>Flavobacteriia</taxon>
        <taxon>Flavobacteriales</taxon>
        <taxon>Flavobacteriaceae</taxon>
        <taxon>Christiangramia</taxon>
    </lineage>
</organism>
<dbReference type="PANTHER" id="PTHR43158:SF2">
    <property type="entry name" value="SKFA PEPTIDE EXPORT ATP-BINDING PROTEIN SKFE"/>
    <property type="match status" value="1"/>
</dbReference>
<comment type="caution">
    <text evidence="4">The sequence shown here is derived from an EMBL/GenBank/DDBJ whole genome shotgun (WGS) entry which is preliminary data.</text>
</comment>
<keyword evidence="2 4" id="KW-0067">ATP-binding</keyword>
<protein>
    <submittedName>
        <fullName evidence="4">ATP-binding cassette domain-containing protein</fullName>
    </submittedName>
</protein>
<dbReference type="EMBL" id="JAVJIU010000002">
    <property type="protein sequence ID" value="MDR5589922.1"/>
    <property type="molecule type" value="Genomic_DNA"/>
</dbReference>
<evidence type="ECO:0000259" key="3">
    <source>
        <dbReference type="PROSITE" id="PS50893"/>
    </source>
</evidence>
<dbReference type="SMART" id="SM00382">
    <property type="entry name" value="AAA"/>
    <property type="match status" value="1"/>
</dbReference>
<evidence type="ECO:0000313" key="5">
    <source>
        <dbReference type="Proteomes" id="UP001257234"/>
    </source>
</evidence>
<evidence type="ECO:0000256" key="1">
    <source>
        <dbReference type="ARBA" id="ARBA00022741"/>
    </source>
</evidence>
<proteinExistence type="predicted"/>
<gene>
    <name evidence="4" type="ORF">RE431_04695</name>
</gene>
<dbReference type="InterPro" id="IPR027417">
    <property type="entry name" value="P-loop_NTPase"/>
</dbReference>
<dbReference type="PANTHER" id="PTHR43158">
    <property type="entry name" value="SKFA PEPTIDE EXPORT ATP-BINDING PROTEIN SKFE"/>
    <property type="match status" value="1"/>
</dbReference>
<dbReference type="Gene3D" id="3.40.50.300">
    <property type="entry name" value="P-loop containing nucleotide triphosphate hydrolases"/>
    <property type="match status" value="1"/>
</dbReference>
<dbReference type="PROSITE" id="PS50893">
    <property type="entry name" value="ABC_TRANSPORTER_2"/>
    <property type="match status" value="1"/>
</dbReference>
<name>A0ABU1EPG5_9FLAO</name>
<evidence type="ECO:0000256" key="2">
    <source>
        <dbReference type="ARBA" id="ARBA00022840"/>
    </source>
</evidence>